<dbReference type="InterPro" id="IPR000160">
    <property type="entry name" value="GGDEF_dom"/>
</dbReference>
<dbReference type="Pfam" id="PF00990">
    <property type="entry name" value="GGDEF"/>
    <property type="match status" value="1"/>
</dbReference>
<protein>
    <recommendedName>
        <fullName evidence="3">diguanylate cyclase</fullName>
        <ecNumber evidence="3">2.7.7.65</ecNumber>
    </recommendedName>
</protein>
<dbReference type="GO" id="GO:0052621">
    <property type="term" value="F:diguanylate cyclase activity"/>
    <property type="evidence" value="ECO:0007669"/>
    <property type="project" value="UniProtKB-EC"/>
</dbReference>
<reference evidence="14" key="2">
    <citation type="submission" date="2019-06" db="EMBL/GenBank/DDBJ databases">
        <title>Co-occurence of chitin degradation, pigmentation and bioactivity in marine Pseudoalteromonas.</title>
        <authorList>
            <person name="Sonnenschein E.C."/>
            <person name="Bech P.K."/>
        </authorList>
    </citation>
    <scope>NUCLEOTIDE SEQUENCE [LARGE SCALE GENOMIC DNA]</scope>
    <source>
        <strain evidence="14">S2231</strain>
    </source>
</reference>
<evidence type="ECO:0000256" key="5">
    <source>
        <dbReference type="ARBA" id="ARBA00022692"/>
    </source>
</evidence>
<evidence type="ECO:0000313" key="13">
    <source>
        <dbReference type="Proteomes" id="UP000305730"/>
    </source>
</evidence>
<accession>A0A5S3XQZ5</accession>
<dbReference type="EMBL" id="PNCL01000029">
    <property type="protein sequence ID" value="TMP60088.1"/>
    <property type="molecule type" value="Genomic_DNA"/>
</dbReference>
<keyword evidence="4" id="KW-1003">Cell membrane</keyword>
<dbReference type="SUPFAM" id="SSF103190">
    <property type="entry name" value="Sensory domain-like"/>
    <property type="match status" value="2"/>
</dbReference>
<sequence length="526" mass="58172">MLGCFNSTKQIDLKRLIFLLAFFSMVITLGNSLHATFRVQKALLIEDTLEANRVYATKLAEITELFLNSVVTQLSFSANYIGTDFDSRVARNNELQRLIKQTSSFNSAVIVNAAGEVLSTAPSSLNLTGFVVESTQARAPLLRKEPYISTPFISPAGNLIISVSHPIFNDVGKYQGFIAASIYLQGDNILNRLLGKHHYSDGSYLYVVDQNKQLIYHVDAVRVGTTIQSNEAIEDAISGKSGVRVLRNSQGIDMLSGYASVPISGWGVVAQRPLKVTLAQLNDTILSVLKSTLPVTILTLLLILVFGSKIAKPLWKLAIGVRAMDRYAQSNVQKIDAWYFEAEHLKQAIVSGTELVGKTIQEYDLDRQKDPLTQLLNRRGMLAKLEYFQSIKKPYSVIALDIDHFKRINDKFGHDVGDQVIRTLAELMLSSAREQDVICRTGGEEFAIFLPNVDIGQAVSIAERLRVDVSNHLFPPVAKVNISLGVAYSSRTECNFHQVLKNADKALYDAKRGGRNRTAVTDCEAA</sequence>
<dbReference type="Proteomes" id="UP000305730">
    <property type="component" value="Unassembled WGS sequence"/>
</dbReference>
<evidence type="ECO:0000256" key="8">
    <source>
        <dbReference type="ARBA" id="ARBA00034247"/>
    </source>
</evidence>
<dbReference type="EMBL" id="PNCK01000063">
    <property type="protein sequence ID" value="TMP41022.1"/>
    <property type="molecule type" value="Genomic_DNA"/>
</dbReference>
<dbReference type="GO" id="GO:0043709">
    <property type="term" value="P:cell adhesion involved in single-species biofilm formation"/>
    <property type="evidence" value="ECO:0007669"/>
    <property type="project" value="TreeGrafter"/>
</dbReference>
<dbReference type="NCBIfam" id="TIGR00254">
    <property type="entry name" value="GGDEF"/>
    <property type="match status" value="1"/>
</dbReference>
<comment type="catalytic activity">
    <reaction evidence="8">
        <text>2 GTP = 3',3'-c-di-GMP + 2 diphosphate</text>
        <dbReference type="Rhea" id="RHEA:24898"/>
        <dbReference type="ChEBI" id="CHEBI:33019"/>
        <dbReference type="ChEBI" id="CHEBI:37565"/>
        <dbReference type="ChEBI" id="CHEBI:58805"/>
        <dbReference type="EC" id="2.7.7.65"/>
    </reaction>
</comment>
<dbReference type="InterPro" id="IPR043128">
    <property type="entry name" value="Rev_trsase/Diguanyl_cyclase"/>
</dbReference>
<comment type="subcellular location">
    <subcellularLocation>
        <location evidence="2">Cell membrane</location>
        <topology evidence="2">Multi-pass membrane protein</topology>
    </subcellularLocation>
</comment>
<keyword evidence="5 9" id="KW-0812">Transmembrane</keyword>
<dbReference type="InterPro" id="IPR033479">
    <property type="entry name" value="dCache_1"/>
</dbReference>
<dbReference type="InterPro" id="IPR029151">
    <property type="entry name" value="Sensor-like_sf"/>
</dbReference>
<reference evidence="12 14" key="1">
    <citation type="submission" date="2017-12" db="EMBL/GenBank/DDBJ databases">
        <authorList>
            <person name="Paulsen S."/>
            <person name="Gram L.K."/>
        </authorList>
    </citation>
    <scope>NUCLEOTIDE SEQUENCE [LARGE SCALE GENOMIC DNA]</scope>
    <source>
        <strain evidence="12 14">S2231</strain>
        <strain evidence="11">S2233</strain>
    </source>
</reference>
<dbReference type="Gene3D" id="3.30.70.270">
    <property type="match status" value="1"/>
</dbReference>
<dbReference type="Pfam" id="PF02743">
    <property type="entry name" value="dCache_1"/>
    <property type="match status" value="1"/>
</dbReference>
<evidence type="ECO:0000259" key="10">
    <source>
        <dbReference type="PROSITE" id="PS50887"/>
    </source>
</evidence>
<gene>
    <name evidence="12" type="ORF">CWB96_07685</name>
    <name evidence="11" type="ORF">CWB97_15875</name>
</gene>
<dbReference type="CDD" id="cd18774">
    <property type="entry name" value="PDC2_HK_sensor"/>
    <property type="match status" value="1"/>
</dbReference>
<evidence type="ECO:0000256" key="1">
    <source>
        <dbReference type="ARBA" id="ARBA00001946"/>
    </source>
</evidence>
<evidence type="ECO:0000313" key="14">
    <source>
        <dbReference type="Proteomes" id="UP000307706"/>
    </source>
</evidence>
<dbReference type="SMART" id="SM00267">
    <property type="entry name" value="GGDEF"/>
    <property type="match status" value="1"/>
</dbReference>
<comment type="cofactor">
    <cofactor evidence="1">
        <name>Mg(2+)</name>
        <dbReference type="ChEBI" id="CHEBI:18420"/>
    </cofactor>
</comment>
<dbReference type="SUPFAM" id="SSF55073">
    <property type="entry name" value="Nucleotide cyclase"/>
    <property type="match status" value="1"/>
</dbReference>
<organism evidence="12 14">
    <name type="scientific">Pseudoalteromonas citrea</name>
    <dbReference type="NCBI Taxonomy" id="43655"/>
    <lineage>
        <taxon>Bacteria</taxon>
        <taxon>Pseudomonadati</taxon>
        <taxon>Pseudomonadota</taxon>
        <taxon>Gammaproteobacteria</taxon>
        <taxon>Alteromonadales</taxon>
        <taxon>Pseudoalteromonadaceae</taxon>
        <taxon>Pseudoalteromonas</taxon>
    </lineage>
</organism>
<evidence type="ECO:0000256" key="7">
    <source>
        <dbReference type="ARBA" id="ARBA00023136"/>
    </source>
</evidence>
<feature type="domain" description="GGDEF" evidence="10">
    <location>
        <begin position="393"/>
        <end position="523"/>
    </location>
</feature>
<dbReference type="OrthoDB" id="9812260at2"/>
<evidence type="ECO:0000313" key="12">
    <source>
        <dbReference type="EMBL" id="TMP60088.1"/>
    </source>
</evidence>
<evidence type="ECO:0000256" key="6">
    <source>
        <dbReference type="ARBA" id="ARBA00022989"/>
    </source>
</evidence>
<dbReference type="FunFam" id="3.30.70.270:FF:000001">
    <property type="entry name" value="Diguanylate cyclase domain protein"/>
    <property type="match status" value="1"/>
</dbReference>
<dbReference type="PANTHER" id="PTHR45138">
    <property type="entry name" value="REGULATORY COMPONENTS OF SENSORY TRANSDUCTION SYSTEM"/>
    <property type="match status" value="1"/>
</dbReference>
<evidence type="ECO:0000256" key="2">
    <source>
        <dbReference type="ARBA" id="ARBA00004651"/>
    </source>
</evidence>
<keyword evidence="7 9" id="KW-0472">Membrane</keyword>
<dbReference type="AlphaFoldDB" id="A0A5S3XQZ5"/>
<dbReference type="InterPro" id="IPR050469">
    <property type="entry name" value="Diguanylate_Cyclase"/>
</dbReference>
<dbReference type="CDD" id="cd01949">
    <property type="entry name" value="GGDEF"/>
    <property type="match status" value="1"/>
</dbReference>
<dbReference type="EC" id="2.7.7.65" evidence="3"/>
<evidence type="ECO:0000256" key="9">
    <source>
        <dbReference type="SAM" id="Phobius"/>
    </source>
</evidence>
<dbReference type="PROSITE" id="PS50887">
    <property type="entry name" value="GGDEF"/>
    <property type="match status" value="1"/>
</dbReference>
<dbReference type="PANTHER" id="PTHR45138:SF9">
    <property type="entry name" value="DIGUANYLATE CYCLASE DGCM-RELATED"/>
    <property type="match status" value="1"/>
</dbReference>
<evidence type="ECO:0000313" key="11">
    <source>
        <dbReference type="EMBL" id="TMP41022.1"/>
    </source>
</evidence>
<comment type="caution">
    <text evidence="12">The sequence shown here is derived from an EMBL/GenBank/DDBJ whole genome shotgun (WGS) entry which is preliminary data.</text>
</comment>
<dbReference type="Proteomes" id="UP000307706">
    <property type="component" value="Unassembled WGS sequence"/>
</dbReference>
<dbReference type="InterPro" id="IPR029787">
    <property type="entry name" value="Nucleotide_cyclase"/>
</dbReference>
<feature type="transmembrane region" description="Helical" evidence="9">
    <location>
        <begin position="285"/>
        <end position="306"/>
    </location>
</feature>
<evidence type="ECO:0000256" key="4">
    <source>
        <dbReference type="ARBA" id="ARBA00022475"/>
    </source>
</evidence>
<evidence type="ECO:0000256" key="3">
    <source>
        <dbReference type="ARBA" id="ARBA00012528"/>
    </source>
</evidence>
<dbReference type="Gene3D" id="3.30.450.20">
    <property type="entry name" value="PAS domain"/>
    <property type="match status" value="1"/>
</dbReference>
<proteinExistence type="predicted"/>
<dbReference type="CDD" id="cd18773">
    <property type="entry name" value="PDC1_HK_sensor"/>
    <property type="match status" value="1"/>
</dbReference>
<keyword evidence="13" id="KW-1185">Reference proteome</keyword>
<dbReference type="GO" id="GO:1902201">
    <property type="term" value="P:negative regulation of bacterial-type flagellum-dependent cell motility"/>
    <property type="evidence" value="ECO:0007669"/>
    <property type="project" value="TreeGrafter"/>
</dbReference>
<dbReference type="GO" id="GO:0005886">
    <property type="term" value="C:plasma membrane"/>
    <property type="evidence" value="ECO:0007669"/>
    <property type="project" value="UniProtKB-SubCell"/>
</dbReference>
<keyword evidence="6 9" id="KW-1133">Transmembrane helix</keyword>
<name>A0A5S3XQZ5_9GAMM</name>
<reference evidence="12" key="3">
    <citation type="submission" date="2019-09" db="EMBL/GenBank/DDBJ databases">
        <title>Co-occurence of chitin degradation, pigmentation and bioactivity in marine Pseudoalteromonas.</title>
        <authorList>
            <person name="Sonnenschein E.C."/>
            <person name="Bech P.K."/>
        </authorList>
    </citation>
    <scope>NUCLEOTIDE SEQUENCE</scope>
    <source>
        <strain evidence="12">S2231</strain>
        <strain evidence="11 13">S2233</strain>
    </source>
</reference>
<dbReference type="RefSeq" id="WP_138597746.1">
    <property type="nucleotide sequence ID" value="NZ_PNCK01000063.1"/>
</dbReference>